<organism evidence="1 2">
    <name type="scientific">Pistacia atlantica</name>
    <dbReference type="NCBI Taxonomy" id="434234"/>
    <lineage>
        <taxon>Eukaryota</taxon>
        <taxon>Viridiplantae</taxon>
        <taxon>Streptophyta</taxon>
        <taxon>Embryophyta</taxon>
        <taxon>Tracheophyta</taxon>
        <taxon>Spermatophyta</taxon>
        <taxon>Magnoliopsida</taxon>
        <taxon>eudicotyledons</taxon>
        <taxon>Gunneridae</taxon>
        <taxon>Pentapetalae</taxon>
        <taxon>rosids</taxon>
        <taxon>malvids</taxon>
        <taxon>Sapindales</taxon>
        <taxon>Anacardiaceae</taxon>
        <taxon>Pistacia</taxon>
    </lineage>
</organism>
<keyword evidence="2" id="KW-1185">Reference proteome</keyword>
<name>A0ACC0ZR59_9ROSI</name>
<dbReference type="EMBL" id="CM047910">
    <property type="protein sequence ID" value="KAJ0075252.1"/>
    <property type="molecule type" value="Genomic_DNA"/>
</dbReference>
<accession>A0ACC0ZR59</accession>
<evidence type="ECO:0000313" key="2">
    <source>
        <dbReference type="Proteomes" id="UP001164250"/>
    </source>
</evidence>
<sequence>MWWMMSNEGGHYCSKKSDDICCDVCGQASGNDGSNNKLQLYSYWRSSRLDYKHKAVNLVKEGQNSPEFRKPNPLGYVPVLVDRDVVLSDSFAILLYLAEKYLQHPLLPSDLKTKAINFQVNFYFLSLYLFLLLFSMTYFCNSVTIVKKLVFC</sequence>
<dbReference type="Proteomes" id="UP001164250">
    <property type="component" value="Chromosome 15"/>
</dbReference>
<evidence type="ECO:0000313" key="1">
    <source>
        <dbReference type="EMBL" id="KAJ0075252.1"/>
    </source>
</evidence>
<gene>
    <name evidence="1" type="ORF">Patl1_35037</name>
</gene>
<reference evidence="2" key="1">
    <citation type="journal article" date="2023" name="G3 (Bethesda)">
        <title>Genome assembly and association tests identify interacting loci associated with vigor, precocity, and sex in interspecific pistachio rootstocks.</title>
        <authorList>
            <person name="Palmer W."/>
            <person name="Jacygrad E."/>
            <person name="Sagayaradj S."/>
            <person name="Cavanaugh K."/>
            <person name="Han R."/>
            <person name="Bertier L."/>
            <person name="Beede B."/>
            <person name="Kafkas S."/>
            <person name="Golino D."/>
            <person name="Preece J."/>
            <person name="Michelmore R."/>
        </authorList>
    </citation>
    <scope>NUCLEOTIDE SEQUENCE [LARGE SCALE GENOMIC DNA]</scope>
</reference>
<comment type="caution">
    <text evidence="1">The sequence shown here is derived from an EMBL/GenBank/DDBJ whole genome shotgun (WGS) entry which is preliminary data.</text>
</comment>
<proteinExistence type="predicted"/>
<protein>
    <submittedName>
        <fullName evidence="1">Uncharacterized protein</fullName>
    </submittedName>
</protein>